<feature type="signal peptide" evidence="1">
    <location>
        <begin position="1"/>
        <end position="23"/>
    </location>
</feature>
<name>A0A7C8VFZ5_ORBOL</name>
<organism evidence="2 3">
    <name type="scientific">Orbilia oligospora</name>
    <name type="common">Nematode-trapping fungus</name>
    <name type="synonym">Arthrobotrys oligospora</name>
    <dbReference type="NCBI Taxonomy" id="2813651"/>
    <lineage>
        <taxon>Eukaryota</taxon>
        <taxon>Fungi</taxon>
        <taxon>Dikarya</taxon>
        <taxon>Ascomycota</taxon>
        <taxon>Pezizomycotina</taxon>
        <taxon>Orbiliomycetes</taxon>
        <taxon>Orbiliales</taxon>
        <taxon>Orbiliaceae</taxon>
        <taxon>Orbilia</taxon>
    </lineage>
</organism>
<gene>
    <name evidence="2" type="ORF">TWF970_010813</name>
</gene>
<accession>A0A7C8VFZ5</accession>
<evidence type="ECO:0000256" key="1">
    <source>
        <dbReference type="SAM" id="SignalP"/>
    </source>
</evidence>
<dbReference type="AlphaFoldDB" id="A0A7C8VFZ5"/>
<evidence type="ECO:0000313" key="2">
    <source>
        <dbReference type="EMBL" id="KAF3270131.1"/>
    </source>
</evidence>
<protein>
    <submittedName>
        <fullName evidence="2">Uncharacterized protein</fullName>
    </submittedName>
</protein>
<dbReference type="EMBL" id="JAABOJ010000074">
    <property type="protein sequence ID" value="KAF3270131.1"/>
    <property type="molecule type" value="Genomic_DNA"/>
</dbReference>
<keyword evidence="1" id="KW-0732">Signal</keyword>
<sequence length="110" mass="12456">MRIRSRHCLRLPFLFFSLSGINNKVFDQKVGLDGCQGMWPLTLDYMSRLHNGEPNRPQYLGPTTLVSDKAAPAPYMLLVKSDCKDLTNVKFSYSMTPCALAHAHEHNAMK</sequence>
<dbReference type="OrthoDB" id="10461359at2759"/>
<feature type="chain" id="PRO_5028985549" evidence="1">
    <location>
        <begin position="24"/>
        <end position="110"/>
    </location>
</feature>
<reference evidence="2 3" key="1">
    <citation type="submission" date="2020-01" db="EMBL/GenBank/DDBJ databases">
        <authorList>
            <person name="Palmer J.M."/>
        </authorList>
    </citation>
    <scope>NUCLEOTIDE SEQUENCE [LARGE SCALE GENOMIC DNA]</scope>
    <source>
        <strain evidence="2 3">TWF970</strain>
    </source>
</reference>
<evidence type="ECO:0000313" key="3">
    <source>
        <dbReference type="Proteomes" id="UP000474640"/>
    </source>
</evidence>
<proteinExistence type="predicted"/>
<dbReference type="Proteomes" id="UP000474640">
    <property type="component" value="Unassembled WGS sequence"/>
</dbReference>
<comment type="caution">
    <text evidence="2">The sequence shown here is derived from an EMBL/GenBank/DDBJ whole genome shotgun (WGS) entry which is preliminary data.</text>
</comment>